<accession>A0ABN8NFM2</accession>
<feature type="region of interest" description="Disordered" evidence="2">
    <location>
        <begin position="633"/>
        <end position="710"/>
    </location>
</feature>
<feature type="compositionally biased region" description="Acidic residues" evidence="2">
    <location>
        <begin position="695"/>
        <end position="710"/>
    </location>
</feature>
<sequence length="710" mass="78049">MDNYLYGLSPNTKSYPSILLKEKLLEVLETKEVLDGLLKALGLKEEASKHFKSVHEVVYNFEERHGQLSLPNWKIIFEETGCLEDFLGVIESFNEQRHSPGLGPIPVANPRTVGDQKNDESGTTFGDGLVPPKEVSGQLLAMSATFSDQLAVSELDNGSVDTAAAARKVTERLLSPSDAKMPSSKVWPPWSLPAPFSEDKQSDDLTNLPNESSTGITAAGIDDSGVFSVSSRDNSVVLSGDNASSLLSSSSYAETTTAAEEIVASPNSIVVPEQQRMTCVTNQSTSIVPSQFGCLPGSQTSTPVVSRRSATSLVSKSSMPSASQTSAPSSGKSSSRVTRQPSTCASNRMVDNQFLSLSAESISDTGQQLQNEISRTEEHYDSCSASSIISSEISSHGSEVHVLQRRETENNDTSENGGLLEEFQKKIEELQSSVNYLTQKLQTKELLYKNLEVRNSNLRMELMNCRATCADLEEKLRESTRLIKDSTALVADNKQSINMLQEVVNKEQEKCNMLQEHISQSDATYSCAISSMQALRRENQEVVESLASLRRQMEEAQERPETSVQEERRRLRMEHDKFIDELLLAFNNTETDKVKVLKLKLSKEKEKRRRVEKRKKEISKEKEKLKALVLRQGEIEGDSIAPAAEACGGDSNGQNYELTDAESSSSASEFSSGGAEVNDPTQSLRGSSQHSDSGESSDEEPLFEDAEEYL</sequence>
<proteinExistence type="predicted"/>
<feature type="region of interest" description="Disordered" evidence="2">
    <location>
        <begin position="100"/>
        <end position="130"/>
    </location>
</feature>
<keyword evidence="1" id="KW-0175">Coiled coil</keyword>
<evidence type="ECO:0000313" key="3">
    <source>
        <dbReference type="EMBL" id="CAH3107612.1"/>
    </source>
</evidence>
<gene>
    <name evidence="3" type="ORF">PLOB_00016762</name>
</gene>
<keyword evidence="4" id="KW-1185">Reference proteome</keyword>
<reference evidence="3 4" key="1">
    <citation type="submission" date="2022-05" db="EMBL/GenBank/DDBJ databases">
        <authorList>
            <consortium name="Genoscope - CEA"/>
            <person name="William W."/>
        </authorList>
    </citation>
    <scope>NUCLEOTIDE SEQUENCE [LARGE SCALE GENOMIC DNA]</scope>
</reference>
<feature type="coiled-coil region" evidence="1">
    <location>
        <begin position="420"/>
        <end position="559"/>
    </location>
</feature>
<protein>
    <submittedName>
        <fullName evidence="3">Uncharacterized protein</fullName>
    </submittedName>
</protein>
<dbReference type="EMBL" id="CALNXK010000020">
    <property type="protein sequence ID" value="CAH3107612.1"/>
    <property type="molecule type" value="Genomic_DNA"/>
</dbReference>
<feature type="coiled-coil region" evidence="1">
    <location>
        <begin position="594"/>
        <end position="631"/>
    </location>
</feature>
<evidence type="ECO:0000256" key="1">
    <source>
        <dbReference type="SAM" id="Coils"/>
    </source>
</evidence>
<feature type="region of interest" description="Disordered" evidence="2">
    <location>
        <begin position="296"/>
        <end position="345"/>
    </location>
</feature>
<dbReference type="Proteomes" id="UP001159405">
    <property type="component" value="Unassembled WGS sequence"/>
</dbReference>
<feature type="compositionally biased region" description="Low complexity" evidence="2">
    <location>
        <begin position="661"/>
        <end position="676"/>
    </location>
</feature>
<comment type="caution">
    <text evidence="3">The sequence shown here is derived from an EMBL/GenBank/DDBJ whole genome shotgun (WGS) entry which is preliminary data.</text>
</comment>
<organism evidence="3 4">
    <name type="scientific">Porites lobata</name>
    <dbReference type="NCBI Taxonomy" id="104759"/>
    <lineage>
        <taxon>Eukaryota</taxon>
        <taxon>Metazoa</taxon>
        <taxon>Cnidaria</taxon>
        <taxon>Anthozoa</taxon>
        <taxon>Hexacorallia</taxon>
        <taxon>Scleractinia</taxon>
        <taxon>Fungiina</taxon>
        <taxon>Poritidae</taxon>
        <taxon>Porites</taxon>
    </lineage>
</organism>
<evidence type="ECO:0000313" key="4">
    <source>
        <dbReference type="Proteomes" id="UP001159405"/>
    </source>
</evidence>
<feature type="compositionally biased region" description="Polar residues" evidence="2">
    <location>
        <begin position="297"/>
        <end position="345"/>
    </location>
</feature>
<feature type="region of interest" description="Disordered" evidence="2">
    <location>
        <begin position="176"/>
        <end position="219"/>
    </location>
</feature>
<evidence type="ECO:0000256" key="2">
    <source>
        <dbReference type="SAM" id="MobiDB-lite"/>
    </source>
</evidence>
<feature type="compositionally biased region" description="Polar residues" evidence="2">
    <location>
        <begin position="204"/>
        <end position="216"/>
    </location>
</feature>
<name>A0ABN8NFM2_9CNID</name>